<comment type="similarity">
    <text evidence="4">Belongs to the glycosyltransferase 4 family.</text>
</comment>
<evidence type="ECO:0000256" key="9">
    <source>
        <dbReference type="ARBA" id="ARBA00022692"/>
    </source>
</evidence>
<evidence type="ECO:0000256" key="3">
    <source>
        <dbReference type="ARBA" id="ARBA00004922"/>
    </source>
</evidence>
<comment type="subcellular location">
    <subcellularLocation>
        <location evidence="2">Endoplasmic reticulum membrane</location>
        <topology evidence="2">Multi-pass membrane protein</topology>
    </subcellularLocation>
</comment>
<keyword evidence="12" id="KW-0460">Magnesium</keyword>
<dbReference type="GO" id="GO:0016757">
    <property type="term" value="F:glycosyltransferase activity"/>
    <property type="evidence" value="ECO:0007669"/>
    <property type="project" value="UniProtKB-KW"/>
</dbReference>
<name>A0AAD9PLJ1_9APIC</name>
<dbReference type="AlphaFoldDB" id="A0AAD9PLJ1"/>
<feature type="transmembrane region" description="Helical" evidence="19">
    <location>
        <begin position="85"/>
        <end position="104"/>
    </location>
</feature>
<keyword evidence="11" id="KW-0256">Endoplasmic reticulum</keyword>
<evidence type="ECO:0000256" key="16">
    <source>
        <dbReference type="ARBA" id="ARBA00033238"/>
    </source>
</evidence>
<dbReference type="EC" id="2.7.8.15" evidence="5"/>
<evidence type="ECO:0000256" key="5">
    <source>
        <dbReference type="ARBA" id="ARBA00013225"/>
    </source>
</evidence>
<evidence type="ECO:0000256" key="12">
    <source>
        <dbReference type="ARBA" id="ARBA00022842"/>
    </source>
</evidence>
<evidence type="ECO:0000256" key="10">
    <source>
        <dbReference type="ARBA" id="ARBA00022723"/>
    </source>
</evidence>
<feature type="transmembrane region" description="Helical" evidence="19">
    <location>
        <begin position="6"/>
        <end position="25"/>
    </location>
</feature>
<evidence type="ECO:0000256" key="15">
    <source>
        <dbReference type="ARBA" id="ARBA00029567"/>
    </source>
</evidence>
<evidence type="ECO:0000256" key="18">
    <source>
        <dbReference type="ARBA" id="ARBA00045078"/>
    </source>
</evidence>
<comment type="caution">
    <text evidence="20">The sequence shown here is derived from an EMBL/GenBank/DDBJ whole genome shotgun (WGS) entry which is preliminary data.</text>
</comment>
<dbReference type="PANTHER" id="PTHR10571:SF0">
    <property type="entry name" value="UDP-N-ACETYLGLUCOSAMINE--DOLICHYL-PHOSPHATE N-ACETYLGLUCOSAMINEPHOSPHOTRANSFERASE"/>
    <property type="match status" value="1"/>
</dbReference>
<feature type="transmembrane region" description="Helical" evidence="19">
    <location>
        <begin position="219"/>
        <end position="243"/>
    </location>
</feature>
<feature type="transmembrane region" description="Helical" evidence="19">
    <location>
        <begin position="37"/>
        <end position="54"/>
    </location>
</feature>
<keyword evidence="9 19" id="KW-0812">Transmembrane</keyword>
<dbReference type="RefSeq" id="XP_067803943.1">
    <property type="nucleotide sequence ID" value="XM_067945152.1"/>
</dbReference>
<keyword evidence="14 19" id="KW-0472">Membrane</keyword>
<dbReference type="PANTHER" id="PTHR10571">
    <property type="entry name" value="UDP-N-ACETYLGLUCOSAMINE--DOLICHYL-PHOSPHATE N-ACETYLGLUCOSAMINEPHOSPHOTRANSFERASE"/>
    <property type="match status" value="1"/>
</dbReference>
<comment type="catalytic activity">
    <reaction evidence="18">
        <text>a di-trans,poly-cis-dolichyl phosphate + UDP-N-acetyl-alpha-D-glucosamine = an N-acetyl-alpha-D-glucosaminyl-diphospho-di-trans,poly-cis-dolichol + UMP</text>
        <dbReference type="Rhea" id="RHEA:13289"/>
        <dbReference type="Rhea" id="RHEA-COMP:19498"/>
        <dbReference type="Rhea" id="RHEA-COMP:19507"/>
        <dbReference type="ChEBI" id="CHEBI:57683"/>
        <dbReference type="ChEBI" id="CHEBI:57705"/>
        <dbReference type="ChEBI" id="CHEBI:57865"/>
        <dbReference type="ChEBI" id="CHEBI:58427"/>
        <dbReference type="EC" id="2.7.8.15"/>
    </reaction>
    <physiologicalReaction direction="left-to-right" evidence="18">
        <dbReference type="Rhea" id="RHEA:13290"/>
    </physiologicalReaction>
</comment>
<organism evidence="20 21">
    <name type="scientific">Babesia duncani</name>
    <dbReference type="NCBI Taxonomy" id="323732"/>
    <lineage>
        <taxon>Eukaryota</taxon>
        <taxon>Sar</taxon>
        <taxon>Alveolata</taxon>
        <taxon>Apicomplexa</taxon>
        <taxon>Aconoidasida</taxon>
        <taxon>Piroplasmida</taxon>
        <taxon>Babesiidae</taxon>
        <taxon>Babesia</taxon>
    </lineage>
</organism>
<dbReference type="GO" id="GO:0005789">
    <property type="term" value="C:endoplasmic reticulum membrane"/>
    <property type="evidence" value="ECO:0007669"/>
    <property type="project" value="UniProtKB-SubCell"/>
</dbReference>
<dbReference type="EMBL" id="JALLKP010000001">
    <property type="protein sequence ID" value="KAK2197101.1"/>
    <property type="molecule type" value="Genomic_DNA"/>
</dbReference>
<dbReference type="InterPro" id="IPR033895">
    <property type="entry name" value="GPT"/>
</dbReference>
<dbReference type="Proteomes" id="UP001214638">
    <property type="component" value="Unassembled WGS sequence"/>
</dbReference>
<dbReference type="InterPro" id="IPR000715">
    <property type="entry name" value="Glycosyl_transferase_4"/>
</dbReference>
<dbReference type="GO" id="GO:0046872">
    <property type="term" value="F:metal ion binding"/>
    <property type="evidence" value="ECO:0007669"/>
    <property type="project" value="UniProtKB-KW"/>
</dbReference>
<comment type="function">
    <text evidence="17">UDP-N-acetylglucosamine--dolichyl-phosphate N-acetylglucosaminephosphotransferase that operates in the biosynthetic pathway of dolichol-linked oligosaccharides, the glycan precursors employed in protein asparagine (N)-glycosylation. The assembly of dolichol-linked oligosaccharides begins on the cytosolic side of the endoplasmic reticulum membrane and finishes in its lumen. The sequential addition of sugars to dolichol pyrophosphate produces dolichol-linked oligosaccharides containing fourteen sugars, including two GlcNAcs, nine mannoses and three glucoses. Once assembled, the oligosaccharide is transferred from the lipid to nascent proteins by oligosaccharyltransferases. Catalyzes the initial step of dolichol-linked oligosaccharide biosynthesis, transfering GlcNAc-1-P from cytosolic UDP-GlcNAc onto the carrier lipid dolichyl phosphate (P-dolichol), yielding GlcNAc-P-P-dolichol embedded in the cytoplasmic leaflet of the endoplasmic reticulum membrane.</text>
</comment>
<dbReference type="KEGG" id="bdw:94334396"/>
<dbReference type="GO" id="GO:0003975">
    <property type="term" value="F:UDP-N-acetylglucosamine-dolichyl-phosphate N-acetylglucosaminephosphotransferase activity"/>
    <property type="evidence" value="ECO:0007669"/>
    <property type="project" value="UniProtKB-EC"/>
</dbReference>
<protein>
    <recommendedName>
        <fullName evidence="6">UDP-N-acetylglucosamine--dolichyl-phosphate N-acetylglucosaminephosphotransferase</fullName>
        <ecNumber evidence="5">2.7.8.15</ecNumber>
    </recommendedName>
    <alternativeName>
        <fullName evidence="15">GlcNAc-1-P transferase</fullName>
    </alternativeName>
    <alternativeName>
        <fullName evidence="16">N-acetylglucosamine-1-phosphate transferase</fullName>
    </alternativeName>
</protein>
<comment type="pathway">
    <text evidence="3">Protein modification; protein glycosylation.</text>
</comment>
<proteinExistence type="inferred from homology"/>
<evidence type="ECO:0000256" key="8">
    <source>
        <dbReference type="ARBA" id="ARBA00022679"/>
    </source>
</evidence>
<gene>
    <name evidence="20" type="ORF">BdWA1_000098</name>
</gene>
<evidence type="ECO:0000256" key="4">
    <source>
        <dbReference type="ARBA" id="ARBA00009317"/>
    </source>
</evidence>
<feature type="transmembrane region" description="Helical" evidence="19">
    <location>
        <begin position="142"/>
        <end position="166"/>
    </location>
</feature>
<evidence type="ECO:0000313" key="21">
    <source>
        <dbReference type="Proteomes" id="UP001214638"/>
    </source>
</evidence>
<evidence type="ECO:0000313" key="20">
    <source>
        <dbReference type="EMBL" id="KAK2197101.1"/>
    </source>
</evidence>
<keyword evidence="8 20" id="KW-0808">Transferase</keyword>
<accession>A0AAD9PLJ1</accession>
<reference evidence="20" key="1">
    <citation type="journal article" date="2023" name="Nat. Microbiol.">
        <title>Babesia duncani multi-omics identifies virulence factors and drug targets.</title>
        <authorList>
            <person name="Singh P."/>
            <person name="Lonardi S."/>
            <person name="Liang Q."/>
            <person name="Vydyam P."/>
            <person name="Khabirova E."/>
            <person name="Fang T."/>
            <person name="Gihaz S."/>
            <person name="Thekkiniath J."/>
            <person name="Munshi M."/>
            <person name="Abel S."/>
            <person name="Ciampossin L."/>
            <person name="Batugedara G."/>
            <person name="Gupta M."/>
            <person name="Lu X.M."/>
            <person name="Lenz T."/>
            <person name="Chakravarty S."/>
            <person name="Cornillot E."/>
            <person name="Hu Y."/>
            <person name="Ma W."/>
            <person name="Gonzalez L.M."/>
            <person name="Sanchez S."/>
            <person name="Estrada K."/>
            <person name="Sanchez-Flores A."/>
            <person name="Montero E."/>
            <person name="Harb O.S."/>
            <person name="Le Roch K.G."/>
            <person name="Mamoun C.B."/>
        </authorList>
    </citation>
    <scope>NUCLEOTIDE SEQUENCE</scope>
    <source>
        <strain evidence="20">WA1</strain>
    </source>
</reference>
<evidence type="ECO:0000256" key="2">
    <source>
        <dbReference type="ARBA" id="ARBA00004477"/>
    </source>
</evidence>
<evidence type="ECO:0000256" key="1">
    <source>
        <dbReference type="ARBA" id="ARBA00001946"/>
    </source>
</evidence>
<evidence type="ECO:0000256" key="19">
    <source>
        <dbReference type="SAM" id="Phobius"/>
    </source>
</evidence>
<comment type="cofactor">
    <cofactor evidence="1">
        <name>Mg(2+)</name>
        <dbReference type="ChEBI" id="CHEBI:18420"/>
    </cofactor>
</comment>
<dbReference type="Pfam" id="PF00953">
    <property type="entry name" value="Glycos_transf_4"/>
    <property type="match status" value="1"/>
</dbReference>
<evidence type="ECO:0000256" key="7">
    <source>
        <dbReference type="ARBA" id="ARBA00022676"/>
    </source>
</evidence>
<keyword evidence="7" id="KW-0328">Glycosyltransferase</keyword>
<keyword evidence="10" id="KW-0479">Metal-binding</keyword>
<sequence length="274" mass="31029">MTKTPFNFFMLYIPIYGISTIFVNDAFNVNRELFRRTLYWALFSFFIGIANYYATEDCIKSLFNKGHCGVNLHGGRSGQKLPNTGGISTCLFFLVGLIILQSIYRRDDHMVLQYTATLASIAFLTIVGFFDDWTSVTWVTKIIAPIFGINGLETGQTVLLVFSILIDNCLQIRFHGLYGDGSEKVFIINMCLLFLSVNIGLLSFNWFPAMTFVGNLYTSFSGAFVLVIAIFGKCFPVVLLYLLMQIINFVISLPQLLGIKECPRHRVPRYDLIC</sequence>
<keyword evidence="21" id="KW-1185">Reference proteome</keyword>
<evidence type="ECO:0000256" key="11">
    <source>
        <dbReference type="ARBA" id="ARBA00022824"/>
    </source>
</evidence>
<feature type="transmembrane region" description="Helical" evidence="19">
    <location>
        <begin position="111"/>
        <end position="130"/>
    </location>
</feature>
<keyword evidence="13 19" id="KW-1133">Transmembrane helix</keyword>
<evidence type="ECO:0000256" key="14">
    <source>
        <dbReference type="ARBA" id="ARBA00023136"/>
    </source>
</evidence>
<feature type="transmembrane region" description="Helical" evidence="19">
    <location>
        <begin position="186"/>
        <end position="207"/>
    </location>
</feature>
<evidence type="ECO:0000256" key="6">
    <source>
        <dbReference type="ARBA" id="ARBA00017659"/>
    </source>
</evidence>
<dbReference type="GeneID" id="94334396"/>
<dbReference type="GO" id="GO:0006488">
    <property type="term" value="P:dolichol-linked oligosaccharide biosynthetic process"/>
    <property type="evidence" value="ECO:0007669"/>
    <property type="project" value="InterPro"/>
</dbReference>
<evidence type="ECO:0000256" key="13">
    <source>
        <dbReference type="ARBA" id="ARBA00022989"/>
    </source>
</evidence>
<evidence type="ECO:0000256" key="17">
    <source>
        <dbReference type="ARBA" id="ARBA00044717"/>
    </source>
</evidence>